<dbReference type="AlphaFoldDB" id="A0A0D0TSZ8"/>
<feature type="compositionally biased region" description="Pro residues" evidence="1">
    <location>
        <begin position="23"/>
        <end position="32"/>
    </location>
</feature>
<dbReference type="Proteomes" id="UP000053392">
    <property type="component" value="Unassembled WGS sequence"/>
</dbReference>
<evidence type="ECO:0000313" key="2">
    <source>
        <dbReference type="EMBL" id="KIR38798.1"/>
    </source>
</evidence>
<name>A0A0D0TSZ8_9TREE</name>
<sequence length="249" mass="27776">MPNSRSHRRNKSTMSKPNKVNPSPNPHPPAPAPAALSQKMVRTPSQGCCQKQTQSQTQTQRTQTQSHDQTPTVLVAQAPFPTQGPDIRRSQSNAYHRPQASSLLGRRIKTVPMKGAEQWRSRYQFQMFSWDEGQDFDDDEGEADEDKGWNWDRDVRKNNGGAEEWINSLSWGGTPISREYGSSISPAYISIPPGSSLNGENNIPGMSVDALTQLAAEVAFELSRKRLEESQRPDVGKRKRAEGNVSRGF</sequence>
<feature type="region of interest" description="Disordered" evidence="1">
    <location>
        <begin position="1"/>
        <end position="101"/>
    </location>
</feature>
<evidence type="ECO:0000313" key="3">
    <source>
        <dbReference type="Proteomes" id="UP000053392"/>
    </source>
</evidence>
<feature type="compositionally biased region" description="Basic residues" evidence="1">
    <location>
        <begin position="1"/>
        <end position="11"/>
    </location>
</feature>
<organism evidence="2 3">
    <name type="scientific">Cryptococcus deuterogattii Ram5</name>
    <dbReference type="NCBI Taxonomy" id="1296110"/>
    <lineage>
        <taxon>Eukaryota</taxon>
        <taxon>Fungi</taxon>
        <taxon>Dikarya</taxon>
        <taxon>Basidiomycota</taxon>
        <taxon>Agaricomycotina</taxon>
        <taxon>Tremellomycetes</taxon>
        <taxon>Tremellales</taxon>
        <taxon>Cryptococcaceae</taxon>
        <taxon>Cryptococcus</taxon>
        <taxon>Cryptococcus gattii species complex</taxon>
    </lineage>
</organism>
<feature type="region of interest" description="Disordered" evidence="1">
    <location>
        <begin position="225"/>
        <end position="249"/>
    </location>
</feature>
<feature type="region of interest" description="Disordered" evidence="1">
    <location>
        <begin position="135"/>
        <end position="155"/>
    </location>
</feature>
<dbReference type="OrthoDB" id="2575725at2759"/>
<feature type="compositionally biased region" description="Low complexity" evidence="1">
    <location>
        <begin position="50"/>
        <end position="70"/>
    </location>
</feature>
<keyword evidence="3" id="KW-1185">Reference proteome</keyword>
<feature type="compositionally biased region" description="Polar residues" evidence="1">
    <location>
        <begin position="90"/>
        <end position="101"/>
    </location>
</feature>
<evidence type="ECO:0000256" key="1">
    <source>
        <dbReference type="SAM" id="MobiDB-lite"/>
    </source>
</evidence>
<dbReference type="EMBL" id="KN847909">
    <property type="protein sequence ID" value="KIR38798.1"/>
    <property type="molecule type" value="Genomic_DNA"/>
</dbReference>
<protein>
    <submittedName>
        <fullName evidence="2">Uncharacterized protein</fullName>
    </submittedName>
</protein>
<reference evidence="2 3" key="1">
    <citation type="submission" date="2015-01" db="EMBL/GenBank/DDBJ databases">
        <title>The Genome Sequence of Cryptococcus gattii Ram5.</title>
        <authorList>
            <consortium name="The Broad Institute Genomics Platform"/>
            <person name="Cuomo C."/>
            <person name="Litvintseva A."/>
            <person name="Chen Y."/>
            <person name="Heitman J."/>
            <person name="Sun S."/>
            <person name="Springer D."/>
            <person name="Dromer F."/>
            <person name="Young S."/>
            <person name="Zeng Q."/>
            <person name="Gargeya S."/>
            <person name="Abouelleil A."/>
            <person name="Alvarado L."/>
            <person name="Chapman S.B."/>
            <person name="Gainer-Dewar J."/>
            <person name="Goldberg J."/>
            <person name="Griggs A."/>
            <person name="Gujja S."/>
            <person name="Hansen M."/>
            <person name="Howarth C."/>
            <person name="Imamovic A."/>
            <person name="Larimer J."/>
            <person name="Murphy C."/>
            <person name="Naylor J."/>
            <person name="Pearson M."/>
            <person name="Priest M."/>
            <person name="Roberts A."/>
            <person name="Saif S."/>
            <person name="Shea T."/>
            <person name="Sykes S."/>
            <person name="Wortman J."/>
            <person name="Nusbaum C."/>
            <person name="Birren B."/>
        </authorList>
    </citation>
    <scope>NUCLEOTIDE SEQUENCE [LARGE SCALE GENOMIC DNA]</scope>
    <source>
        <strain evidence="2 3">Ram5</strain>
    </source>
</reference>
<gene>
    <name evidence="2" type="ORF">I313_05436</name>
</gene>
<feature type="compositionally biased region" description="Basic and acidic residues" evidence="1">
    <location>
        <begin position="146"/>
        <end position="155"/>
    </location>
</feature>
<feature type="compositionally biased region" description="Basic and acidic residues" evidence="1">
    <location>
        <begin position="225"/>
        <end position="236"/>
    </location>
</feature>
<accession>A0A0D0TSZ8</accession>
<dbReference type="HOGENOM" id="CLU_1137949_0_0_1"/>
<feature type="compositionally biased region" description="Acidic residues" evidence="1">
    <location>
        <begin position="135"/>
        <end position="145"/>
    </location>
</feature>
<proteinExistence type="predicted"/>